<feature type="region of interest" description="Disordered" evidence="1">
    <location>
        <begin position="29"/>
        <end position="65"/>
    </location>
</feature>
<dbReference type="Proteomes" id="UP000185696">
    <property type="component" value="Unassembled WGS sequence"/>
</dbReference>
<dbReference type="PROSITE" id="PS51257">
    <property type="entry name" value="PROKAR_LIPOPROTEIN"/>
    <property type="match status" value="1"/>
</dbReference>
<evidence type="ECO:0000313" key="4">
    <source>
        <dbReference type="Proteomes" id="UP000185696"/>
    </source>
</evidence>
<organism evidence="3 4">
    <name type="scientific">Actinophytocola xinjiangensis</name>
    <dbReference type="NCBI Taxonomy" id="485602"/>
    <lineage>
        <taxon>Bacteria</taxon>
        <taxon>Bacillati</taxon>
        <taxon>Actinomycetota</taxon>
        <taxon>Actinomycetes</taxon>
        <taxon>Pseudonocardiales</taxon>
        <taxon>Pseudonocardiaceae</taxon>
    </lineage>
</organism>
<feature type="compositionally biased region" description="Low complexity" evidence="1">
    <location>
        <begin position="48"/>
        <end position="65"/>
    </location>
</feature>
<protein>
    <recommendedName>
        <fullName evidence="5">Secreted protein</fullName>
    </recommendedName>
</protein>
<evidence type="ECO:0000256" key="1">
    <source>
        <dbReference type="SAM" id="MobiDB-lite"/>
    </source>
</evidence>
<sequence length="113" mass="11991">MVPVNRRSRSAIFVAHFAIAAVACATTTGVPKPSENTVSSTHEISFPTRSAIRSRTSSRTNATTSPKIIVTVLTDPLTDAAPFSASVNSLDCRRYDSRAAPSHSPIAFSTDLV</sequence>
<name>A0A7Z0WLC7_9PSEU</name>
<dbReference type="EMBL" id="MSIF01000007">
    <property type="protein sequence ID" value="OLF10138.1"/>
    <property type="molecule type" value="Genomic_DNA"/>
</dbReference>
<feature type="chain" id="PRO_5030796543" description="Secreted protein" evidence="2">
    <location>
        <begin position="26"/>
        <end position="113"/>
    </location>
</feature>
<reference evidence="3 4" key="1">
    <citation type="submission" date="2016-12" db="EMBL/GenBank/DDBJ databases">
        <title>The draft genome sequence of Actinophytocola xinjiangensis.</title>
        <authorList>
            <person name="Wang W."/>
            <person name="Yuan L."/>
        </authorList>
    </citation>
    <scope>NUCLEOTIDE SEQUENCE [LARGE SCALE GENOMIC DNA]</scope>
    <source>
        <strain evidence="3 4">CGMCC 4.4663</strain>
    </source>
</reference>
<comment type="caution">
    <text evidence="3">The sequence shown here is derived from an EMBL/GenBank/DDBJ whole genome shotgun (WGS) entry which is preliminary data.</text>
</comment>
<proteinExistence type="predicted"/>
<gene>
    <name evidence="3" type="ORF">BLA60_16960</name>
</gene>
<evidence type="ECO:0000313" key="3">
    <source>
        <dbReference type="EMBL" id="OLF10138.1"/>
    </source>
</evidence>
<feature type="compositionally biased region" description="Polar residues" evidence="1">
    <location>
        <begin position="29"/>
        <end position="43"/>
    </location>
</feature>
<feature type="signal peptide" evidence="2">
    <location>
        <begin position="1"/>
        <end position="25"/>
    </location>
</feature>
<accession>A0A7Z0WLC7</accession>
<evidence type="ECO:0000256" key="2">
    <source>
        <dbReference type="SAM" id="SignalP"/>
    </source>
</evidence>
<evidence type="ECO:0008006" key="5">
    <source>
        <dbReference type="Google" id="ProtNLM"/>
    </source>
</evidence>
<keyword evidence="2" id="KW-0732">Signal</keyword>
<dbReference type="RefSeq" id="WP_075133859.1">
    <property type="nucleotide sequence ID" value="NZ_MSIF01000007.1"/>
</dbReference>
<keyword evidence="4" id="KW-1185">Reference proteome</keyword>
<dbReference type="AlphaFoldDB" id="A0A7Z0WLC7"/>